<keyword evidence="2" id="KW-1185">Reference proteome</keyword>
<protein>
    <submittedName>
        <fullName evidence="1">Uncharacterized protein</fullName>
    </submittedName>
</protein>
<dbReference type="AlphaFoldDB" id="A0ABD0KNI7"/>
<comment type="caution">
    <text evidence="1">The sequence shown here is derived from an EMBL/GenBank/DDBJ whole genome shotgun (WGS) entry which is preliminary data.</text>
</comment>
<evidence type="ECO:0000313" key="1">
    <source>
        <dbReference type="EMBL" id="KAK7488598.1"/>
    </source>
</evidence>
<accession>A0ABD0KNI7</accession>
<dbReference type="EMBL" id="JACVVK020000149">
    <property type="protein sequence ID" value="KAK7488598.1"/>
    <property type="molecule type" value="Genomic_DNA"/>
</dbReference>
<organism evidence="1 2">
    <name type="scientific">Batillaria attramentaria</name>
    <dbReference type="NCBI Taxonomy" id="370345"/>
    <lineage>
        <taxon>Eukaryota</taxon>
        <taxon>Metazoa</taxon>
        <taxon>Spiralia</taxon>
        <taxon>Lophotrochozoa</taxon>
        <taxon>Mollusca</taxon>
        <taxon>Gastropoda</taxon>
        <taxon>Caenogastropoda</taxon>
        <taxon>Sorbeoconcha</taxon>
        <taxon>Cerithioidea</taxon>
        <taxon>Batillariidae</taxon>
        <taxon>Batillaria</taxon>
    </lineage>
</organism>
<proteinExistence type="predicted"/>
<evidence type="ECO:0000313" key="2">
    <source>
        <dbReference type="Proteomes" id="UP001519460"/>
    </source>
</evidence>
<dbReference type="Proteomes" id="UP001519460">
    <property type="component" value="Unassembled WGS sequence"/>
</dbReference>
<reference evidence="1 2" key="1">
    <citation type="journal article" date="2023" name="Sci. Data">
        <title>Genome assembly of the Korean intertidal mud-creeper Batillaria attramentaria.</title>
        <authorList>
            <person name="Patra A.K."/>
            <person name="Ho P.T."/>
            <person name="Jun S."/>
            <person name="Lee S.J."/>
            <person name="Kim Y."/>
            <person name="Won Y.J."/>
        </authorList>
    </citation>
    <scope>NUCLEOTIDE SEQUENCE [LARGE SCALE GENOMIC DNA]</scope>
    <source>
        <strain evidence="1">Wonlab-2016</strain>
    </source>
</reference>
<name>A0ABD0KNI7_9CAEN</name>
<gene>
    <name evidence="1" type="ORF">BaRGS_00020215</name>
</gene>
<sequence>MLSMRQTANEINFDKEVIANSCFTNLQATRSHSIYSDSISLDLLDDILNKASVRPSGQLQTWAEGTVGHSEDES</sequence>